<name>A0A4Z0MMQ8_9BACT</name>
<dbReference type="Proteomes" id="UP000298284">
    <property type="component" value="Unassembled WGS sequence"/>
</dbReference>
<accession>A0A4Z0MMQ8</accession>
<dbReference type="AlphaFoldDB" id="A0A4Z0MMQ8"/>
<keyword evidence="2" id="KW-1185">Reference proteome</keyword>
<reference evidence="1 2" key="1">
    <citation type="submission" date="2019-04" db="EMBL/GenBank/DDBJ databases">
        <authorList>
            <person name="Feng G."/>
            <person name="Zhang J."/>
            <person name="Zhu H."/>
        </authorList>
    </citation>
    <scope>NUCLEOTIDE SEQUENCE [LARGE SCALE GENOMIC DNA]</scope>
    <source>
        <strain evidence="1 2">JCM 19491</strain>
    </source>
</reference>
<comment type="caution">
    <text evidence="1">The sequence shown here is derived from an EMBL/GenBank/DDBJ whole genome shotgun (WGS) entry which is preliminary data.</text>
</comment>
<proteinExistence type="predicted"/>
<dbReference type="OrthoDB" id="885949at2"/>
<dbReference type="RefSeq" id="WP_135530614.1">
    <property type="nucleotide sequence ID" value="NZ_SRKZ01000003.1"/>
</dbReference>
<evidence type="ECO:0000313" key="1">
    <source>
        <dbReference type="EMBL" id="TGD80465.1"/>
    </source>
</evidence>
<organism evidence="1 2">
    <name type="scientific">Hymenobacter wooponensis</name>
    <dbReference type="NCBI Taxonomy" id="1525360"/>
    <lineage>
        <taxon>Bacteria</taxon>
        <taxon>Pseudomonadati</taxon>
        <taxon>Bacteroidota</taxon>
        <taxon>Cytophagia</taxon>
        <taxon>Cytophagales</taxon>
        <taxon>Hymenobacteraceae</taxon>
        <taxon>Hymenobacter</taxon>
    </lineage>
</organism>
<protein>
    <submittedName>
        <fullName evidence="1">Uncharacterized protein</fullName>
    </submittedName>
</protein>
<gene>
    <name evidence="1" type="ORF">EU557_11555</name>
</gene>
<evidence type="ECO:0000313" key="2">
    <source>
        <dbReference type="Proteomes" id="UP000298284"/>
    </source>
</evidence>
<dbReference type="EMBL" id="SRKZ01000003">
    <property type="protein sequence ID" value="TGD80465.1"/>
    <property type="molecule type" value="Genomic_DNA"/>
</dbReference>
<sequence>MFPTEDSFRTALQKGQMSTAAILLAQLIVARHEQHAHVGLVQEVRVHRYCEQLVEQGHHMNADTLLEAAHHYIPA</sequence>